<accession>A0A8D8QM85</accession>
<evidence type="ECO:0000256" key="2">
    <source>
        <dbReference type="PROSITE-ProRule" id="PRU00497"/>
    </source>
</evidence>
<feature type="signal peptide" evidence="4">
    <location>
        <begin position="1"/>
        <end position="23"/>
    </location>
</feature>
<dbReference type="Pfam" id="PF00379">
    <property type="entry name" value="Chitin_bind_4"/>
    <property type="match status" value="1"/>
</dbReference>
<protein>
    <submittedName>
        <fullName evidence="5">Pro-resilin</fullName>
    </submittedName>
</protein>
<feature type="region of interest" description="Disordered" evidence="3">
    <location>
        <begin position="766"/>
        <end position="837"/>
    </location>
</feature>
<evidence type="ECO:0000256" key="4">
    <source>
        <dbReference type="SAM" id="SignalP"/>
    </source>
</evidence>
<sequence>MDLTKIFLFFLLGFISSSQYVSGNTRSRVPTRQLKRQDYNQYQSYQSGLVDNDIGVQYPSGPEQSSYAVFKKTEEDERKPVMFPSPPPPEQEEAASTPAPATEHVEQSERYISLPKNYAFSYSVKDQSSGDDFSHSQAHNGQSTKGEYRVKLPDGRMQIVSYTADNSGYRADVRYVMDESHHSQQNNYENQVPNYVHDFTNNAYPSDNGYEPFRDNHIRDYNPPSHYSPSAAPSLAPPLPSLEPSGPGHVNSLEYSGEYQVYNPKQGHPSGSGLGYYAEAPTPTTPQPSPAHLKTPKQLGHDVNYLLNLVTPTKHSLSLFHHTNLKPAHISYETTTQNTELDNDLYGGKYNYNPVKSATPSTNKNQGMRYHYETMGSKPSDVKQAQGFRPSPPHYAPSVLVNVEPPNLGPAQPIQANYVTLPREKLPYTYGQSFTFTDQDNNYQANNIENSELKQKEQTTTEESLTMRPHIKYNTKPSVLQNSKPQKSTILHQPATPTPQHPKQYVSQTPSAQYYTSSITTAVPFNEISQHTSGTTLNSYTDYSGEYYTNTKPIQEDNSEIKSYKTPKKQFSKLVLPVTTIRPNYGPPHHPQPTHSPQPTYISHPSPHPSQQPLYTPQASYSPHPSPQPSHAPHPSQQSLYTPPPSYSPHPSYAPHTSSPQKLVFLQPSISPVYINSLEDNKPSLELSYLKDVPSDSVYLKHNADPTSQESSLEEKPRPYDSYSFSTSVSPNPTPLYTQAATSSEEYSKESLYSFVPSVRQEYDLGNAESSHYSSGSSEQGSTSASGEEQVSTTPKVEENKRQRKAATSSHSTISSSSSTNSHSSRRVHSNQERRRS</sequence>
<reference evidence="5" key="1">
    <citation type="submission" date="2021-05" db="EMBL/GenBank/DDBJ databases">
        <authorList>
            <person name="Alioto T."/>
            <person name="Alioto T."/>
            <person name="Gomez Garrido J."/>
        </authorList>
    </citation>
    <scope>NUCLEOTIDE SEQUENCE</scope>
</reference>
<feature type="region of interest" description="Disordered" evidence="3">
    <location>
        <begin position="75"/>
        <end position="108"/>
    </location>
</feature>
<name>A0A8D8QM85_9HEMI</name>
<organism evidence="5">
    <name type="scientific">Cacopsylla melanoneura</name>
    <dbReference type="NCBI Taxonomy" id="428564"/>
    <lineage>
        <taxon>Eukaryota</taxon>
        <taxon>Metazoa</taxon>
        <taxon>Ecdysozoa</taxon>
        <taxon>Arthropoda</taxon>
        <taxon>Hexapoda</taxon>
        <taxon>Insecta</taxon>
        <taxon>Pterygota</taxon>
        <taxon>Neoptera</taxon>
        <taxon>Paraneoptera</taxon>
        <taxon>Hemiptera</taxon>
        <taxon>Sternorrhyncha</taxon>
        <taxon>Psylloidea</taxon>
        <taxon>Psyllidae</taxon>
        <taxon>Psyllinae</taxon>
        <taxon>Cacopsylla</taxon>
    </lineage>
</organism>
<feature type="compositionally biased region" description="Polar residues" evidence="3">
    <location>
        <begin position="125"/>
        <end position="145"/>
    </location>
</feature>
<dbReference type="GO" id="GO:0042302">
    <property type="term" value="F:structural constituent of cuticle"/>
    <property type="evidence" value="ECO:0007669"/>
    <property type="project" value="UniProtKB-UniRule"/>
</dbReference>
<keyword evidence="4" id="KW-0732">Signal</keyword>
<dbReference type="AlphaFoldDB" id="A0A8D8QM85"/>
<feature type="region of interest" description="Disordered" evidence="3">
    <location>
        <begin position="206"/>
        <end position="296"/>
    </location>
</feature>
<proteinExistence type="predicted"/>
<feature type="region of interest" description="Disordered" evidence="3">
    <location>
        <begin position="580"/>
        <end position="659"/>
    </location>
</feature>
<dbReference type="InterPro" id="IPR031311">
    <property type="entry name" value="CHIT_BIND_RR_consensus"/>
</dbReference>
<evidence type="ECO:0000256" key="3">
    <source>
        <dbReference type="SAM" id="MobiDB-lite"/>
    </source>
</evidence>
<dbReference type="PROSITE" id="PS00233">
    <property type="entry name" value="CHIT_BIND_RR_1"/>
    <property type="match status" value="1"/>
</dbReference>
<feature type="compositionally biased region" description="Low complexity" evidence="3">
    <location>
        <begin position="649"/>
        <end position="659"/>
    </location>
</feature>
<feature type="compositionally biased region" description="Pro residues" evidence="3">
    <location>
        <begin position="585"/>
        <end position="596"/>
    </location>
</feature>
<dbReference type="EMBL" id="HBUF01087004">
    <property type="protein sequence ID" value="CAG6634599.1"/>
    <property type="molecule type" value="Transcribed_RNA"/>
</dbReference>
<feature type="compositionally biased region" description="Low complexity" evidence="3">
    <location>
        <begin position="597"/>
        <end position="623"/>
    </location>
</feature>
<evidence type="ECO:0000313" key="5">
    <source>
        <dbReference type="EMBL" id="CAG6634599.1"/>
    </source>
</evidence>
<dbReference type="InterPro" id="IPR000618">
    <property type="entry name" value="Insect_cuticle"/>
</dbReference>
<feature type="compositionally biased region" description="Low complexity" evidence="3">
    <location>
        <begin position="223"/>
        <end position="234"/>
    </location>
</feature>
<dbReference type="PROSITE" id="PS51155">
    <property type="entry name" value="CHIT_BIND_RR_2"/>
    <property type="match status" value="1"/>
</dbReference>
<keyword evidence="1 2" id="KW-0193">Cuticle</keyword>
<dbReference type="PANTHER" id="PTHR48148">
    <property type="entry name" value="KERATINOCYTE PROLINE-RICH PROTEIN"/>
    <property type="match status" value="1"/>
</dbReference>
<feature type="compositionally biased region" description="Polar residues" evidence="3">
    <location>
        <begin position="475"/>
        <end position="491"/>
    </location>
</feature>
<feature type="compositionally biased region" description="Low complexity" evidence="3">
    <location>
        <begin position="808"/>
        <end position="823"/>
    </location>
</feature>
<feature type="chain" id="PRO_5034984848" evidence="4">
    <location>
        <begin position="24"/>
        <end position="837"/>
    </location>
</feature>
<feature type="compositionally biased region" description="Polar residues" evidence="3">
    <location>
        <begin position="723"/>
        <end position="742"/>
    </location>
</feature>
<evidence type="ECO:0000256" key="1">
    <source>
        <dbReference type="ARBA" id="ARBA00022460"/>
    </source>
</evidence>
<feature type="region of interest" description="Disordered" evidence="3">
    <location>
        <begin position="447"/>
        <end position="509"/>
    </location>
</feature>
<dbReference type="PANTHER" id="PTHR48148:SF3">
    <property type="entry name" value="KERATINOCYTE PROLINE-RICH PROTEIN"/>
    <property type="match status" value="1"/>
</dbReference>
<feature type="region of interest" description="Disordered" evidence="3">
    <location>
        <begin position="698"/>
        <end position="751"/>
    </location>
</feature>
<feature type="compositionally biased region" description="Low complexity" evidence="3">
    <location>
        <begin position="769"/>
        <end position="789"/>
    </location>
</feature>
<feature type="region of interest" description="Disordered" evidence="3">
    <location>
        <begin position="125"/>
        <end position="147"/>
    </location>
</feature>